<evidence type="ECO:0000259" key="1">
    <source>
        <dbReference type="Pfam" id="PF11738"/>
    </source>
</evidence>
<organism evidence="2 3">
    <name type="scientific">Acetobacterium wieringae</name>
    <dbReference type="NCBI Taxonomy" id="52694"/>
    <lineage>
        <taxon>Bacteria</taxon>
        <taxon>Bacillati</taxon>
        <taxon>Bacillota</taxon>
        <taxon>Clostridia</taxon>
        <taxon>Eubacteriales</taxon>
        <taxon>Eubacteriaceae</taxon>
        <taxon>Acetobacterium</taxon>
    </lineage>
</organism>
<protein>
    <submittedName>
        <fullName evidence="2">DUF3298 domain-containing protein</fullName>
    </submittedName>
</protein>
<name>A0ABY6HC75_9FIRM</name>
<evidence type="ECO:0000313" key="3">
    <source>
        <dbReference type="Proteomes" id="UP001163550"/>
    </source>
</evidence>
<dbReference type="Pfam" id="PF11738">
    <property type="entry name" value="DUF3298"/>
    <property type="match status" value="1"/>
</dbReference>
<reference evidence="2" key="1">
    <citation type="submission" date="2021-11" db="EMBL/GenBank/DDBJ databases">
        <title>Isoprene-degrading acetogen.</title>
        <authorList>
            <person name="Yang Y."/>
            <person name="Jin H."/>
            <person name="Yan J."/>
        </authorList>
    </citation>
    <scope>NUCLEOTIDE SEQUENCE</scope>
    <source>
        <strain evidence="2">Berkeley</strain>
    </source>
</reference>
<evidence type="ECO:0000313" key="2">
    <source>
        <dbReference type="EMBL" id="UYO61166.1"/>
    </source>
</evidence>
<dbReference type="Proteomes" id="UP001163550">
    <property type="component" value="Chromosome"/>
</dbReference>
<keyword evidence="3" id="KW-1185">Reference proteome</keyword>
<dbReference type="InterPro" id="IPR037126">
    <property type="entry name" value="PdaC/RsiV-like_sf"/>
</dbReference>
<dbReference type="EMBL" id="CP087994">
    <property type="protein sequence ID" value="UYO61166.1"/>
    <property type="molecule type" value="Genomic_DNA"/>
</dbReference>
<dbReference type="InterPro" id="IPR006637">
    <property type="entry name" value="ChW"/>
</dbReference>
<accession>A0ABY6HC75</accession>
<dbReference type="SMART" id="SM00728">
    <property type="entry name" value="ChW"/>
    <property type="match status" value="3"/>
</dbReference>
<dbReference type="Gene3D" id="3.90.640.20">
    <property type="entry name" value="Heat-shock cognate protein, ATPase"/>
    <property type="match status" value="1"/>
</dbReference>
<sequence length="441" mass="49080">MKRKMLLGMMLLLVVLLAFTAIPFGVLAEEAPLIPDTQTTGGAAELVPLAEAEKTAETMVLSVPTCLYQTHIQNQGWQEWRADGTMSGTEGLSYRLEGIQIKANIENLGVTYQTHIENIGWEGDTDRGWKSDGQMSGTEGLSYRLEAIQIKLTGAQAANYDIWYQVHAQNIGWMGVAKNGESAGTAGFGYRLEGIRIVIAPKGTPAPEGPGDRAFVERINVPLQVTYQDAIYDPAYNYKTVNFSYQRPVFSDTTPALAAINATYDGLENEWKAKIPAFTVKALNYWNNDSATLKETHMKYNTRSQMEVSCKEVYNKNNLLSLQQDVYSNFVGSTHGYHELTAHTFNTQTGEELQLGDLLSIDQSQLKSKLTSEFSKLNRKDVDLNDVYEQLGPTAKYYLTDAGVCVYFNQYEVACYASGRPTITIPYSRTDLLKPIETMIP</sequence>
<dbReference type="InterPro" id="IPR021729">
    <property type="entry name" value="DUF3298"/>
</dbReference>
<dbReference type="RefSeq" id="WP_228879571.1">
    <property type="nucleotide sequence ID" value="NZ_CABIIK010000015.1"/>
</dbReference>
<feature type="domain" description="DUF3298" evidence="1">
    <location>
        <begin position="366"/>
        <end position="428"/>
    </location>
</feature>
<dbReference type="Pfam" id="PF07538">
    <property type="entry name" value="ChW"/>
    <property type="match status" value="3"/>
</dbReference>
<dbReference type="Gene3D" id="3.30.565.40">
    <property type="entry name" value="Fervidobacterium nodosum Rt17-B1 like"/>
    <property type="match status" value="1"/>
</dbReference>
<proteinExistence type="predicted"/>
<gene>
    <name evidence="2" type="ORF">LNN31_10250</name>
</gene>